<feature type="compositionally biased region" description="Low complexity" evidence="1">
    <location>
        <begin position="176"/>
        <end position="201"/>
    </location>
</feature>
<keyword evidence="4" id="KW-1185">Reference proteome</keyword>
<accession>A0AAD5RF49</accession>
<sequence>MSQCGARVHGLMLTHRTAWTTTVRGSGTLSLSFDSRSWVVFNLNVYTHSHLLATLIRMASSEHLAANICRSTSSAVDLLHSRIETWLFNTDIAIQLRKPSHKPALATAGAKRKRDCLTEQKAPMPSPPPSTPPADNKKRLKTPDDSKSSDGVNDSNDVFSVNDRTPRAGDTLVLGSIPSIPPSSSTASISSSSARNRSSSPGKRKRTLAAPHNGIDWHPELDEYNVPDAVRDMYIHIAEVTDYSYPFIPARLGQRLVRDYRSDRFTDMHARLIKRLCLDESDEGADDKDNGDALVGAPGCFPDPDQVEEITSKTETAQIDGAAEDWWNDEVHSPLLKMVFRKRPCPLTTNGAATVTPVVQVGDVGGNDRQKTTNKEKEIREGAQINTSICTSAIPASCFLPPLARAQRIDYCLYITPPESFLPQIRRAFHTSTGSINHTDYNSLRTSPICLSIETKRHDGQAQEGELQLGIWLAAHWNSLRQVAVAGDNDVRRLPFLPGVLVVGHQWYILYSICAGERTQIWSRQFAGSSATVIGVYRIVYILRQLARWCLDIYWPWFSKHVLIK</sequence>
<evidence type="ECO:0000256" key="1">
    <source>
        <dbReference type="SAM" id="MobiDB-lite"/>
    </source>
</evidence>
<dbReference type="Proteomes" id="UP001201980">
    <property type="component" value="Unassembled WGS sequence"/>
</dbReference>
<reference evidence="3" key="1">
    <citation type="submission" date="2022-07" db="EMBL/GenBank/DDBJ databases">
        <title>Draft genome sequence of Zalerion maritima ATCC 34329, a (micro)plastics degrading marine fungus.</title>
        <authorList>
            <person name="Paco A."/>
            <person name="Goncalves M.F.M."/>
            <person name="Rocha-Santos T.A.P."/>
            <person name="Alves A."/>
        </authorList>
    </citation>
    <scope>NUCLEOTIDE SEQUENCE</scope>
    <source>
        <strain evidence="3">ATCC 34329</strain>
    </source>
</reference>
<organism evidence="3 4">
    <name type="scientific">Zalerion maritima</name>
    <dbReference type="NCBI Taxonomy" id="339359"/>
    <lineage>
        <taxon>Eukaryota</taxon>
        <taxon>Fungi</taxon>
        <taxon>Dikarya</taxon>
        <taxon>Ascomycota</taxon>
        <taxon>Pezizomycotina</taxon>
        <taxon>Sordariomycetes</taxon>
        <taxon>Lulworthiomycetidae</taxon>
        <taxon>Lulworthiales</taxon>
        <taxon>Lulworthiaceae</taxon>
        <taxon>Zalerion</taxon>
    </lineage>
</organism>
<feature type="domain" description="PD-(D/E)XK nuclease-like" evidence="2">
    <location>
        <begin position="288"/>
        <end position="555"/>
    </location>
</feature>
<feature type="region of interest" description="Disordered" evidence="1">
    <location>
        <begin position="282"/>
        <end position="305"/>
    </location>
</feature>
<proteinExistence type="predicted"/>
<protein>
    <recommendedName>
        <fullName evidence="2">PD-(D/E)XK nuclease-like domain-containing protein</fullName>
    </recommendedName>
</protein>
<dbReference type="AlphaFoldDB" id="A0AAD5RF49"/>
<dbReference type="Pfam" id="PF20516">
    <property type="entry name" value="PDDEXK_12"/>
    <property type="match status" value="1"/>
</dbReference>
<gene>
    <name evidence="3" type="ORF">MKZ38_000947</name>
</gene>
<dbReference type="InterPro" id="IPR046797">
    <property type="entry name" value="PDDEXK_12"/>
</dbReference>
<feature type="compositionally biased region" description="Polar residues" evidence="1">
    <location>
        <begin position="149"/>
        <end position="163"/>
    </location>
</feature>
<feature type="region of interest" description="Disordered" evidence="1">
    <location>
        <begin position="100"/>
        <end position="218"/>
    </location>
</feature>
<comment type="caution">
    <text evidence="3">The sequence shown here is derived from an EMBL/GenBank/DDBJ whole genome shotgun (WGS) entry which is preliminary data.</text>
</comment>
<evidence type="ECO:0000313" key="3">
    <source>
        <dbReference type="EMBL" id="KAJ2891080.1"/>
    </source>
</evidence>
<name>A0AAD5RF49_9PEZI</name>
<evidence type="ECO:0000259" key="2">
    <source>
        <dbReference type="Pfam" id="PF20516"/>
    </source>
</evidence>
<evidence type="ECO:0000313" key="4">
    <source>
        <dbReference type="Proteomes" id="UP001201980"/>
    </source>
</evidence>
<dbReference type="EMBL" id="JAKWBI020001222">
    <property type="protein sequence ID" value="KAJ2891080.1"/>
    <property type="molecule type" value="Genomic_DNA"/>
</dbReference>
<feature type="compositionally biased region" description="Basic and acidic residues" evidence="1">
    <location>
        <begin position="135"/>
        <end position="148"/>
    </location>
</feature>